<sequence>MTTAPAGTVTRAVPLRLRERIRHWLDSEPVLAYLFMSPGWLILLLFMSYPFFLGIWISLTDRTVGLPSGEFVGFRNYAELLRDRTFHLTVMNTFIYGFVTVPFKLVLGLLLALLLNQAFPMRNVLRAALLLPWIVPTALSSLAWLMLYDAVLSPFSWLLKNWGLIESNIAFLGTRTNAIISLCIANIWRGTPFFAVAILAGLQAVPQELHEAAAIEGANRVQRFLAVTLPVIKGILVITTLFSIIWTFADFQLVYVLTKGGPANSTHIFGTYAWQIGIGGAGKLGIGAAISLYMFPVLAVLSAILLRYVRSQEA</sequence>
<gene>
    <name evidence="8" type="ORF">ENP47_09940</name>
</gene>
<name>A0A7C1K065_THERO</name>
<evidence type="ECO:0000256" key="6">
    <source>
        <dbReference type="ARBA" id="ARBA00023136"/>
    </source>
</evidence>
<evidence type="ECO:0000256" key="1">
    <source>
        <dbReference type="ARBA" id="ARBA00004651"/>
    </source>
</evidence>
<dbReference type="InterPro" id="IPR035906">
    <property type="entry name" value="MetI-like_sf"/>
</dbReference>
<feature type="transmembrane region" description="Helical" evidence="7">
    <location>
        <begin position="94"/>
        <end position="115"/>
    </location>
</feature>
<dbReference type="PANTHER" id="PTHR43005:SF1">
    <property type="entry name" value="SPERMIDINE_PUTRESCINE TRANSPORT SYSTEM PERMEASE PROTEIN"/>
    <property type="match status" value="1"/>
</dbReference>
<comment type="similarity">
    <text evidence="7">Belongs to the binding-protein-dependent transport system permease family.</text>
</comment>
<comment type="subcellular location">
    <subcellularLocation>
        <location evidence="1 7">Cell membrane</location>
        <topology evidence="1 7">Multi-pass membrane protein</topology>
    </subcellularLocation>
</comment>
<evidence type="ECO:0000256" key="4">
    <source>
        <dbReference type="ARBA" id="ARBA00022692"/>
    </source>
</evidence>
<organism evidence="8">
    <name type="scientific">Thermomicrobium roseum</name>
    <dbReference type="NCBI Taxonomy" id="500"/>
    <lineage>
        <taxon>Bacteria</taxon>
        <taxon>Pseudomonadati</taxon>
        <taxon>Thermomicrobiota</taxon>
        <taxon>Thermomicrobia</taxon>
        <taxon>Thermomicrobiales</taxon>
        <taxon>Thermomicrobiaceae</taxon>
        <taxon>Thermomicrobium</taxon>
    </lineage>
</organism>
<dbReference type="Pfam" id="PF00528">
    <property type="entry name" value="BPD_transp_1"/>
    <property type="match status" value="1"/>
</dbReference>
<keyword evidence="6 7" id="KW-0472">Membrane</keyword>
<dbReference type="AlphaFoldDB" id="A0A7C1K065"/>
<evidence type="ECO:0000256" key="5">
    <source>
        <dbReference type="ARBA" id="ARBA00022989"/>
    </source>
</evidence>
<evidence type="ECO:0000313" key="8">
    <source>
        <dbReference type="EMBL" id="HEF65903.1"/>
    </source>
</evidence>
<proteinExistence type="inferred from homology"/>
<dbReference type="GO" id="GO:0055085">
    <property type="term" value="P:transmembrane transport"/>
    <property type="evidence" value="ECO:0007669"/>
    <property type="project" value="InterPro"/>
</dbReference>
<keyword evidence="4 7" id="KW-0812">Transmembrane</keyword>
<feature type="transmembrane region" description="Helical" evidence="7">
    <location>
        <begin position="168"/>
        <end position="188"/>
    </location>
</feature>
<dbReference type="SUPFAM" id="SSF161098">
    <property type="entry name" value="MetI-like"/>
    <property type="match status" value="1"/>
</dbReference>
<dbReference type="Gene3D" id="1.10.3720.10">
    <property type="entry name" value="MetI-like"/>
    <property type="match status" value="1"/>
</dbReference>
<feature type="transmembrane region" description="Helical" evidence="7">
    <location>
        <begin position="284"/>
        <end position="309"/>
    </location>
</feature>
<keyword evidence="2 7" id="KW-0813">Transport</keyword>
<evidence type="ECO:0000256" key="7">
    <source>
        <dbReference type="RuleBase" id="RU363032"/>
    </source>
</evidence>
<comment type="caution">
    <text evidence="8">The sequence shown here is derived from an EMBL/GenBank/DDBJ whole genome shotgun (WGS) entry which is preliminary data.</text>
</comment>
<reference evidence="8" key="1">
    <citation type="journal article" date="2020" name="mSystems">
        <title>Genome- and Community-Level Interaction Insights into Carbon Utilization and Element Cycling Functions of Hydrothermarchaeota in Hydrothermal Sediment.</title>
        <authorList>
            <person name="Zhou Z."/>
            <person name="Liu Y."/>
            <person name="Xu W."/>
            <person name="Pan J."/>
            <person name="Luo Z.H."/>
            <person name="Li M."/>
        </authorList>
    </citation>
    <scope>NUCLEOTIDE SEQUENCE [LARGE SCALE GENOMIC DNA]</scope>
    <source>
        <strain evidence="8">SpSt-222</strain>
    </source>
</reference>
<feature type="transmembrane region" description="Helical" evidence="7">
    <location>
        <begin position="127"/>
        <end position="148"/>
    </location>
</feature>
<accession>A0A7C1K065</accession>
<evidence type="ECO:0000256" key="3">
    <source>
        <dbReference type="ARBA" id="ARBA00022475"/>
    </source>
</evidence>
<dbReference type="CDD" id="cd06261">
    <property type="entry name" value="TM_PBP2"/>
    <property type="match status" value="1"/>
</dbReference>
<feature type="transmembrane region" description="Helical" evidence="7">
    <location>
        <begin position="224"/>
        <end position="249"/>
    </location>
</feature>
<dbReference type="GO" id="GO:0005886">
    <property type="term" value="C:plasma membrane"/>
    <property type="evidence" value="ECO:0007669"/>
    <property type="project" value="UniProtKB-SubCell"/>
</dbReference>
<dbReference type="PANTHER" id="PTHR43005">
    <property type="entry name" value="BLR7065 PROTEIN"/>
    <property type="match status" value="1"/>
</dbReference>
<protein>
    <submittedName>
        <fullName evidence="8">Sugar ABC transporter permease</fullName>
    </submittedName>
</protein>
<dbReference type="EMBL" id="DSJL01000011">
    <property type="protein sequence ID" value="HEF65903.1"/>
    <property type="molecule type" value="Genomic_DNA"/>
</dbReference>
<feature type="transmembrane region" description="Helical" evidence="7">
    <location>
        <begin position="30"/>
        <end position="57"/>
    </location>
</feature>
<dbReference type="InterPro" id="IPR000515">
    <property type="entry name" value="MetI-like"/>
</dbReference>
<keyword evidence="3" id="KW-1003">Cell membrane</keyword>
<dbReference type="PROSITE" id="PS50928">
    <property type="entry name" value="ABC_TM1"/>
    <property type="match status" value="1"/>
</dbReference>
<keyword evidence="5 7" id="KW-1133">Transmembrane helix</keyword>
<evidence type="ECO:0000256" key="2">
    <source>
        <dbReference type="ARBA" id="ARBA00022448"/>
    </source>
</evidence>